<feature type="compositionally biased region" description="Basic and acidic residues" evidence="1">
    <location>
        <begin position="221"/>
        <end position="236"/>
    </location>
</feature>
<keyword evidence="4" id="KW-1185">Reference proteome</keyword>
<feature type="signal peptide" evidence="2">
    <location>
        <begin position="1"/>
        <end position="21"/>
    </location>
</feature>
<feature type="region of interest" description="Disordered" evidence="1">
    <location>
        <begin position="216"/>
        <end position="236"/>
    </location>
</feature>
<name>A0AAW0A957_9AGAR</name>
<dbReference type="EMBL" id="JAWWNJ010000079">
    <property type="protein sequence ID" value="KAK7002237.1"/>
    <property type="molecule type" value="Genomic_DNA"/>
</dbReference>
<reference evidence="3 4" key="1">
    <citation type="journal article" date="2024" name="J Genomics">
        <title>Draft genome sequencing and assembly of Favolaschia claudopus CIRM-BRFM 2984 isolated from oak limbs.</title>
        <authorList>
            <person name="Navarro D."/>
            <person name="Drula E."/>
            <person name="Chaduli D."/>
            <person name="Cazenave R."/>
            <person name="Ahrendt S."/>
            <person name="Wang J."/>
            <person name="Lipzen A."/>
            <person name="Daum C."/>
            <person name="Barry K."/>
            <person name="Grigoriev I.V."/>
            <person name="Favel A."/>
            <person name="Rosso M.N."/>
            <person name="Martin F."/>
        </authorList>
    </citation>
    <scope>NUCLEOTIDE SEQUENCE [LARGE SCALE GENOMIC DNA]</scope>
    <source>
        <strain evidence="3 4">CIRM-BRFM 2984</strain>
    </source>
</reference>
<comment type="caution">
    <text evidence="3">The sequence shown here is derived from an EMBL/GenBank/DDBJ whole genome shotgun (WGS) entry which is preliminary data.</text>
</comment>
<dbReference type="Proteomes" id="UP001362999">
    <property type="component" value="Unassembled WGS sequence"/>
</dbReference>
<evidence type="ECO:0000256" key="2">
    <source>
        <dbReference type="SAM" id="SignalP"/>
    </source>
</evidence>
<accession>A0AAW0A957</accession>
<evidence type="ECO:0000256" key="1">
    <source>
        <dbReference type="SAM" id="MobiDB-lite"/>
    </source>
</evidence>
<dbReference type="AlphaFoldDB" id="A0AAW0A957"/>
<keyword evidence="2" id="KW-0732">Signal</keyword>
<proteinExistence type="predicted"/>
<gene>
    <name evidence="3" type="ORF">R3P38DRAFT_3215386</name>
</gene>
<feature type="chain" id="PRO_5043776832" evidence="2">
    <location>
        <begin position="22"/>
        <end position="236"/>
    </location>
</feature>
<protein>
    <submittedName>
        <fullName evidence="3">Uncharacterized protein</fullName>
    </submittedName>
</protein>
<feature type="region of interest" description="Disordered" evidence="1">
    <location>
        <begin position="62"/>
        <end position="82"/>
    </location>
</feature>
<feature type="compositionally biased region" description="Basic and acidic residues" evidence="1">
    <location>
        <begin position="66"/>
        <end position="81"/>
    </location>
</feature>
<sequence>MSLSHCSSFLLLLVLLCRTLSITSRFGILSSPRSPTPTVSKASPAPLTHSHVHPLLPRPWASVHTSSDRQHRPHTGTREYVTRSASSSGHFRLIHYVLVFPGVSHPHSSSSAHPPPFTLPNIPFCPLLADLHLPRTYTHSVILVNQGRGAGRGMDIHLTCLAADPSCSLPILPHPTPPSTEHSFFVTYTVRPYAANEELQAQALNLRSERRGCDAMYGRMDGTESGRRDPRSMHAS</sequence>
<organism evidence="3 4">
    <name type="scientific">Favolaschia claudopus</name>
    <dbReference type="NCBI Taxonomy" id="2862362"/>
    <lineage>
        <taxon>Eukaryota</taxon>
        <taxon>Fungi</taxon>
        <taxon>Dikarya</taxon>
        <taxon>Basidiomycota</taxon>
        <taxon>Agaricomycotina</taxon>
        <taxon>Agaricomycetes</taxon>
        <taxon>Agaricomycetidae</taxon>
        <taxon>Agaricales</taxon>
        <taxon>Marasmiineae</taxon>
        <taxon>Mycenaceae</taxon>
        <taxon>Favolaschia</taxon>
    </lineage>
</organism>
<evidence type="ECO:0000313" key="3">
    <source>
        <dbReference type="EMBL" id="KAK7002237.1"/>
    </source>
</evidence>
<evidence type="ECO:0000313" key="4">
    <source>
        <dbReference type="Proteomes" id="UP001362999"/>
    </source>
</evidence>